<evidence type="ECO:0000259" key="1">
    <source>
        <dbReference type="Pfam" id="PF24864"/>
    </source>
</evidence>
<dbReference type="InterPro" id="IPR056632">
    <property type="entry name" value="DUF7730"/>
</dbReference>
<proteinExistence type="predicted"/>
<dbReference type="OrthoDB" id="4757095at2759"/>
<dbReference type="Pfam" id="PF24864">
    <property type="entry name" value="DUF7730"/>
    <property type="match status" value="1"/>
</dbReference>
<accession>A0A6G1JHK5</accession>
<evidence type="ECO:0000313" key="3">
    <source>
        <dbReference type="Proteomes" id="UP000799291"/>
    </source>
</evidence>
<protein>
    <recommendedName>
        <fullName evidence="1">DUF7730 domain-containing protein</fullName>
    </recommendedName>
</protein>
<sequence length="302" mass="35329">MYQRDLDHLEKVKAIAAKEQPRQAVDRSSRRMLPHADPLPQQQSLLLRVLPLVCRLLIWEHVLQPSQTRIERWRWPDKGQSVSGEESDADCFPYRLATAGVDKIEKPLNLLLCCRQLYLEGLPILYSTTFVFEMPLDLYDFQLCASLEGLSSVRSLIIPLGQINWPGIGPFFSQGGSHPNGSLEEWENALHGLKRMGGLQELHVWLGHGNIQPPELEQRPWREHQGNEELEQRHYKLFDLFRTVDVPRFTVHLTWKPEDLLSRRQKWPFKIELHTKDEMWDIVNNKLPDKTEPDLYDWYSPS</sequence>
<organism evidence="2 3">
    <name type="scientific">Lentithecium fluviatile CBS 122367</name>
    <dbReference type="NCBI Taxonomy" id="1168545"/>
    <lineage>
        <taxon>Eukaryota</taxon>
        <taxon>Fungi</taxon>
        <taxon>Dikarya</taxon>
        <taxon>Ascomycota</taxon>
        <taxon>Pezizomycotina</taxon>
        <taxon>Dothideomycetes</taxon>
        <taxon>Pleosporomycetidae</taxon>
        <taxon>Pleosporales</taxon>
        <taxon>Massarineae</taxon>
        <taxon>Lentitheciaceae</taxon>
        <taxon>Lentithecium</taxon>
    </lineage>
</organism>
<dbReference type="AlphaFoldDB" id="A0A6G1JHK5"/>
<gene>
    <name evidence="2" type="ORF">K458DRAFT_412782</name>
</gene>
<feature type="domain" description="DUF7730" evidence="1">
    <location>
        <begin position="40"/>
        <end position="210"/>
    </location>
</feature>
<dbReference type="Proteomes" id="UP000799291">
    <property type="component" value="Unassembled WGS sequence"/>
</dbReference>
<keyword evidence="3" id="KW-1185">Reference proteome</keyword>
<dbReference type="EMBL" id="MU005571">
    <property type="protein sequence ID" value="KAF2689928.1"/>
    <property type="molecule type" value="Genomic_DNA"/>
</dbReference>
<reference evidence="2" key="1">
    <citation type="journal article" date="2020" name="Stud. Mycol.">
        <title>101 Dothideomycetes genomes: a test case for predicting lifestyles and emergence of pathogens.</title>
        <authorList>
            <person name="Haridas S."/>
            <person name="Albert R."/>
            <person name="Binder M."/>
            <person name="Bloem J."/>
            <person name="Labutti K."/>
            <person name="Salamov A."/>
            <person name="Andreopoulos B."/>
            <person name="Baker S."/>
            <person name="Barry K."/>
            <person name="Bills G."/>
            <person name="Bluhm B."/>
            <person name="Cannon C."/>
            <person name="Castanera R."/>
            <person name="Culley D."/>
            <person name="Daum C."/>
            <person name="Ezra D."/>
            <person name="Gonzalez J."/>
            <person name="Henrissat B."/>
            <person name="Kuo A."/>
            <person name="Liang C."/>
            <person name="Lipzen A."/>
            <person name="Lutzoni F."/>
            <person name="Magnuson J."/>
            <person name="Mondo S."/>
            <person name="Nolan M."/>
            <person name="Ohm R."/>
            <person name="Pangilinan J."/>
            <person name="Park H.-J."/>
            <person name="Ramirez L."/>
            <person name="Alfaro M."/>
            <person name="Sun H."/>
            <person name="Tritt A."/>
            <person name="Yoshinaga Y."/>
            <person name="Zwiers L.-H."/>
            <person name="Turgeon B."/>
            <person name="Goodwin S."/>
            <person name="Spatafora J."/>
            <person name="Crous P."/>
            <person name="Grigoriev I."/>
        </authorList>
    </citation>
    <scope>NUCLEOTIDE SEQUENCE</scope>
    <source>
        <strain evidence="2">CBS 122367</strain>
    </source>
</reference>
<evidence type="ECO:0000313" key="2">
    <source>
        <dbReference type="EMBL" id="KAF2689928.1"/>
    </source>
</evidence>
<dbReference type="PANTHER" id="PTHR38790">
    <property type="entry name" value="2EXR DOMAIN-CONTAINING PROTEIN-RELATED"/>
    <property type="match status" value="1"/>
</dbReference>
<name>A0A6G1JHK5_9PLEO</name>